<proteinExistence type="predicted"/>
<evidence type="ECO:0000313" key="2">
    <source>
        <dbReference type="Proteomes" id="UP000275078"/>
    </source>
</evidence>
<dbReference type="AlphaFoldDB" id="A0A3N4HC75"/>
<accession>A0A3N4HC75</accession>
<protein>
    <submittedName>
        <fullName evidence="1">Uncharacterized protein</fullName>
    </submittedName>
</protein>
<keyword evidence="2" id="KW-1185">Reference proteome</keyword>
<dbReference type="EMBL" id="ML119888">
    <property type="protein sequence ID" value="RPA71965.1"/>
    <property type="molecule type" value="Genomic_DNA"/>
</dbReference>
<reference evidence="1 2" key="1">
    <citation type="journal article" date="2018" name="Nat. Ecol. Evol.">
        <title>Pezizomycetes genomes reveal the molecular basis of ectomycorrhizal truffle lifestyle.</title>
        <authorList>
            <person name="Murat C."/>
            <person name="Payen T."/>
            <person name="Noel B."/>
            <person name="Kuo A."/>
            <person name="Morin E."/>
            <person name="Chen J."/>
            <person name="Kohler A."/>
            <person name="Krizsan K."/>
            <person name="Balestrini R."/>
            <person name="Da Silva C."/>
            <person name="Montanini B."/>
            <person name="Hainaut M."/>
            <person name="Levati E."/>
            <person name="Barry K.W."/>
            <person name="Belfiori B."/>
            <person name="Cichocki N."/>
            <person name="Clum A."/>
            <person name="Dockter R.B."/>
            <person name="Fauchery L."/>
            <person name="Guy J."/>
            <person name="Iotti M."/>
            <person name="Le Tacon F."/>
            <person name="Lindquist E.A."/>
            <person name="Lipzen A."/>
            <person name="Malagnac F."/>
            <person name="Mello A."/>
            <person name="Molinier V."/>
            <person name="Miyauchi S."/>
            <person name="Poulain J."/>
            <person name="Riccioni C."/>
            <person name="Rubini A."/>
            <person name="Sitrit Y."/>
            <person name="Splivallo R."/>
            <person name="Traeger S."/>
            <person name="Wang M."/>
            <person name="Zifcakova L."/>
            <person name="Wipf D."/>
            <person name="Zambonelli A."/>
            <person name="Paolocci F."/>
            <person name="Nowrousian M."/>
            <person name="Ottonello S."/>
            <person name="Baldrian P."/>
            <person name="Spatafora J.W."/>
            <person name="Henrissat B."/>
            <person name="Nagy L.G."/>
            <person name="Aury J.M."/>
            <person name="Wincker P."/>
            <person name="Grigoriev I.V."/>
            <person name="Bonfante P."/>
            <person name="Martin F.M."/>
        </authorList>
    </citation>
    <scope>NUCLEOTIDE SEQUENCE [LARGE SCALE GENOMIC DNA]</scope>
    <source>
        <strain evidence="1 2">RN42</strain>
    </source>
</reference>
<evidence type="ECO:0000313" key="1">
    <source>
        <dbReference type="EMBL" id="RPA71965.1"/>
    </source>
</evidence>
<dbReference type="Proteomes" id="UP000275078">
    <property type="component" value="Unassembled WGS sequence"/>
</dbReference>
<gene>
    <name evidence="1" type="ORF">BJ508DRAFT_82398</name>
</gene>
<sequence>MAENPQVQDINRMLTTKRIVLDVKRYGRCYHNLEAEIRAELAAMKEDELASLLQPHDVESQPNKHSFQLRNACTESARRLQQLAAVENDESSHDTPYYDSHGFLQNYQYTGMIIENLSETIDIPAIPVLGLDLPQLNLADELTTLHTIFASSTSEELGQVLQILLDNHYHCSFEKYLLLPATYNSDPPYDRTDILAIPWPIFTNTTQSFHDRCKVLSIESHSPSHPNGPGQVRLEALIDEATASYKASKEWGDPSLTAWYKRQVDDLKEELEILIISAEARRYADAKDEELELEQADTLRQPIPMLVKSLDWSLALSSALESVLGPTRLFIGVINYTLALFQHRCGLDIYEQFCPSYQNWLPPYRKLQEEVAFACGRLRGILSDQVFAERLARGLVRPLQMEFIRQVITRLFLPDLQFLVYHMEGKWVRFDEVVPFLTRSFALLSFLVKLRAPSVEERIWRYLCEDAEESAE</sequence>
<name>A0A3N4HC75_ASCIM</name>
<organism evidence="1 2">
    <name type="scientific">Ascobolus immersus RN42</name>
    <dbReference type="NCBI Taxonomy" id="1160509"/>
    <lineage>
        <taxon>Eukaryota</taxon>
        <taxon>Fungi</taxon>
        <taxon>Dikarya</taxon>
        <taxon>Ascomycota</taxon>
        <taxon>Pezizomycotina</taxon>
        <taxon>Pezizomycetes</taxon>
        <taxon>Pezizales</taxon>
        <taxon>Ascobolaceae</taxon>
        <taxon>Ascobolus</taxon>
    </lineage>
</organism>